<dbReference type="Proteomes" id="UP000034883">
    <property type="component" value="Chromosome"/>
</dbReference>
<reference evidence="2 3" key="1">
    <citation type="submission" date="2015-03" db="EMBL/GenBank/DDBJ databases">
        <title>Genome assembly of Sandaracinus amylolyticus DSM 53668.</title>
        <authorList>
            <person name="Sharma G."/>
            <person name="Subramanian S."/>
        </authorList>
    </citation>
    <scope>NUCLEOTIDE SEQUENCE [LARGE SCALE GENOMIC DNA]</scope>
    <source>
        <strain evidence="2 3">DSM 53668</strain>
    </source>
</reference>
<dbReference type="InterPro" id="IPR050111">
    <property type="entry name" value="C-type_lectin/snaclec_domain"/>
</dbReference>
<proteinExistence type="predicted"/>
<sequence length="455" mass="48024">MRRSSLIFALAMLACTTPRDADRRDGSVALIEHCTAQGAGATGFDDDLDGAIDEGCALAVGTPIPLSEVHRTASPLLSPWLSPDKLRLYLVRSDTGEIVVAHRRSRDSRFGAPVLVARWTDVPVVAATLGSDELEVIVSTPTAALARARRASRDDAFGPLEPITLTVAPPHHHPSISRDGRELFFVTGDASGLFVVQRAVRSARGEPFGPAELALVSDGTTNQLTPSLSDDGRTLFVSMNGALASADRLASGTFAAPVLLGVLGIFPHVDVRTRELFFVTQGAQWSPVPSATVWRAPICRDGACAPRTIECEGGAPSPDGQHCYVAIRTPLSWDDARADCEARGAHLVTLASADEAAVAIYLQAGAVQWTGGFDAREDVPECNLSVAPAEGCAFAWVDDEPWLHAPWAIGEPSNTDALAVGAANCAALGADGTIDDRTCDTALPFVCESERAISW</sequence>
<protein>
    <recommendedName>
        <fullName evidence="1">C-type lectin domain-containing protein</fullName>
    </recommendedName>
</protein>
<dbReference type="OrthoDB" id="5508396at2"/>
<evidence type="ECO:0000259" key="1">
    <source>
        <dbReference type="PROSITE" id="PS50041"/>
    </source>
</evidence>
<organism evidence="2 3">
    <name type="scientific">Sandaracinus amylolyticus</name>
    <dbReference type="NCBI Taxonomy" id="927083"/>
    <lineage>
        <taxon>Bacteria</taxon>
        <taxon>Pseudomonadati</taxon>
        <taxon>Myxococcota</taxon>
        <taxon>Polyangia</taxon>
        <taxon>Polyangiales</taxon>
        <taxon>Sandaracinaceae</taxon>
        <taxon>Sandaracinus</taxon>
    </lineage>
</organism>
<dbReference type="RefSeq" id="WP_157068875.1">
    <property type="nucleotide sequence ID" value="NZ_CP011125.1"/>
</dbReference>
<gene>
    <name evidence="2" type="ORF">DB32_001834</name>
</gene>
<dbReference type="InterPro" id="IPR016186">
    <property type="entry name" value="C-type_lectin-like/link_sf"/>
</dbReference>
<dbReference type="SMART" id="SM00034">
    <property type="entry name" value="CLECT"/>
    <property type="match status" value="1"/>
</dbReference>
<keyword evidence="3" id="KW-1185">Reference proteome</keyword>
<dbReference type="KEGG" id="samy:DB32_001834"/>
<feature type="domain" description="C-type lectin" evidence="1">
    <location>
        <begin position="319"/>
        <end position="448"/>
    </location>
</feature>
<dbReference type="STRING" id="927083.DB32_001834"/>
<dbReference type="AlphaFoldDB" id="A0A0F6YH66"/>
<name>A0A0F6YH66_9BACT</name>
<accession>A0A0F6YH66</accession>
<dbReference type="InterPro" id="IPR016187">
    <property type="entry name" value="CTDL_fold"/>
</dbReference>
<dbReference type="PROSITE" id="PS51257">
    <property type="entry name" value="PROKAR_LIPOPROTEIN"/>
    <property type="match status" value="1"/>
</dbReference>
<dbReference type="PANTHER" id="PTHR22803">
    <property type="entry name" value="MANNOSE, PHOSPHOLIPASE, LECTIN RECEPTOR RELATED"/>
    <property type="match status" value="1"/>
</dbReference>
<dbReference type="Pfam" id="PF00059">
    <property type="entry name" value="Lectin_C"/>
    <property type="match status" value="1"/>
</dbReference>
<evidence type="ECO:0000313" key="3">
    <source>
        <dbReference type="Proteomes" id="UP000034883"/>
    </source>
</evidence>
<evidence type="ECO:0000313" key="2">
    <source>
        <dbReference type="EMBL" id="AKF04685.1"/>
    </source>
</evidence>
<dbReference type="PROSITE" id="PS50041">
    <property type="entry name" value="C_TYPE_LECTIN_2"/>
    <property type="match status" value="1"/>
</dbReference>
<dbReference type="Gene3D" id="3.10.100.10">
    <property type="entry name" value="Mannose-Binding Protein A, subunit A"/>
    <property type="match status" value="1"/>
</dbReference>
<dbReference type="SUPFAM" id="SSF82171">
    <property type="entry name" value="DPP6 N-terminal domain-like"/>
    <property type="match status" value="1"/>
</dbReference>
<dbReference type="InterPro" id="IPR001304">
    <property type="entry name" value="C-type_lectin-like"/>
</dbReference>
<dbReference type="CDD" id="cd00037">
    <property type="entry name" value="CLECT"/>
    <property type="match status" value="1"/>
</dbReference>
<dbReference type="SUPFAM" id="SSF56436">
    <property type="entry name" value="C-type lectin-like"/>
    <property type="match status" value="1"/>
</dbReference>
<dbReference type="EMBL" id="CP011125">
    <property type="protein sequence ID" value="AKF04685.1"/>
    <property type="molecule type" value="Genomic_DNA"/>
</dbReference>